<reference evidence="3 4" key="1">
    <citation type="submission" date="2020-02" db="EMBL/GenBank/DDBJ databases">
        <authorList>
            <person name="Babadi Z.K."/>
            <person name="Risdian C."/>
            <person name="Ebrahimipour G.H."/>
            <person name="Wink J."/>
        </authorList>
    </citation>
    <scope>NUCLEOTIDE SEQUENCE [LARGE SCALE GENOMIC DNA]</scope>
    <source>
        <strain evidence="3 4">ZKHCc1 1396</strain>
    </source>
</reference>
<keyword evidence="2" id="KW-0812">Transmembrane</keyword>
<gene>
    <name evidence="3" type="ORF">G4177_17320</name>
</gene>
<accession>A0ABR9PPS9</accession>
<organism evidence="3 4">
    <name type="scientific">Corallococcus soli</name>
    <dbReference type="NCBI Taxonomy" id="2710757"/>
    <lineage>
        <taxon>Bacteria</taxon>
        <taxon>Pseudomonadati</taxon>
        <taxon>Myxococcota</taxon>
        <taxon>Myxococcia</taxon>
        <taxon>Myxococcales</taxon>
        <taxon>Cystobacterineae</taxon>
        <taxon>Myxococcaceae</taxon>
        <taxon>Corallococcus</taxon>
    </lineage>
</organism>
<evidence type="ECO:0008006" key="5">
    <source>
        <dbReference type="Google" id="ProtNLM"/>
    </source>
</evidence>
<protein>
    <recommendedName>
        <fullName evidence="5">TIGR03943 family protein</fullName>
    </recommendedName>
</protein>
<proteinExistence type="predicted"/>
<evidence type="ECO:0000256" key="2">
    <source>
        <dbReference type="SAM" id="Phobius"/>
    </source>
</evidence>
<evidence type="ECO:0000313" key="4">
    <source>
        <dbReference type="Proteomes" id="UP001516472"/>
    </source>
</evidence>
<feature type="transmembrane region" description="Helical" evidence="2">
    <location>
        <begin position="46"/>
        <end position="69"/>
    </location>
</feature>
<dbReference type="Proteomes" id="UP001516472">
    <property type="component" value="Unassembled WGS sequence"/>
</dbReference>
<feature type="region of interest" description="Disordered" evidence="1">
    <location>
        <begin position="223"/>
        <end position="254"/>
    </location>
</feature>
<keyword evidence="4" id="KW-1185">Reference proteome</keyword>
<keyword evidence="2" id="KW-0472">Membrane</keyword>
<evidence type="ECO:0000256" key="1">
    <source>
        <dbReference type="SAM" id="MobiDB-lite"/>
    </source>
</evidence>
<keyword evidence="2" id="KW-1133">Transmembrane helix</keyword>
<sequence length="254" mass="26763">MTGPRRRTWVSNALCLGALGWLYGGELVDALRVRTEEVSALTSSPSVARAGVVLGLSAVGLGVALWGLLRQRPEGFKGYRLLPILLVGALFLDLVLSEGRSPLDAPAQAVVALREFQEAARKHVTPEAVPLDARVLQPLVAGLGTPPYRERGVQVTAYALQVRRDCAGPARDASGARPGTLLYCVSQDGKQAWVTLVGLPAEVRWGTPAVFTIGGEPRFSLVRAGSPEENGAEPAIELELPEADSGGEATSPSP</sequence>
<evidence type="ECO:0000313" key="3">
    <source>
        <dbReference type="EMBL" id="MBE4749927.1"/>
    </source>
</evidence>
<feature type="transmembrane region" description="Helical" evidence="2">
    <location>
        <begin position="81"/>
        <end position="97"/>
    </location>
</feature>
<name>A0ABR9PPS9_9BACT</name>
<dbReference type="EMBL" id="JAAIYO010000004">
    <property type="protein sequence ID" value="MBE4749927.1"/>
    <property type="molecule type" value="Genomic_DNA"/>
</dbReference>
<dbReference type="RefSeq" id="WP_193349388.1">
    <property type="nucleotide sequence ID" value="NZ_CBCSIP010000098.1"/>
</dbReference>
<comment type="caution">
    <text evidence="3">The sequence shown here is derived from an EMBL/GenBank/DDBJ whole genome shotgun (WGS) entry which is preliminary data.</text>
</comment>